<organism evidence="1 2">
    <name type="scientific">Sagittula marina</name>
    <dbReference type="NCBI Taxonomy" id="943940"/>
    <lineage>
        <taxon>Bacteria</taxon>
        <taxon>Pseudomonadati</taxon>
        <taxon>Pseudomonadota</taxon>
        <taxon>Alphaproteobacteria</taxon>
        <taxon>Rhodobacterales</taxon>
        <taxon>Roseobacteraceae</taxon>
        <taxon>Sagittula</taxon>
    </lineage>
</organism>
<gene>
    <name evidence="1" type="ORF">GGQ68_002822</name>
</gene>
<dbReference type="AlphaFoldDB" id="A0A7W6DNW9"/>
<reference evidence="1 2" key="1">
    <citation type="submission" date="2020-08" db="EMBL/GenBank/DDBJ databases">
        <title>Genomic Encyclopedia of Type Strains, Phase IV (KMG-IV): sequencing the most valuable type-strain genomes for metagenomic binning, comparative biology and taxonomic classification.</title>
        <authorList>
            <person name="Goeker M."/>
        </authorList>
    </citation>
    <scope>NUCLEOTIDE SEQUENCE [LARGE SCALE GENOMIC DNA]</scope>
    <source>
        <strain evidence="1 2">DSM 102235</strain>
    </source>
</reference>
<dbReference type="EMBL" id="JACIEJ010000006">
    <property type="protein sequence ID" value="MBB3986483.1"/>
    <property type="molecule type" value="Genomic_DNA"/>
</dbReference>
<accession>A0A7W6DNW9</accession>
<keyword evidence="2" id="KW-1185">Reference proteome</keyword>
<proteinExistence type="predicted"/>
<dbReference type="Proteomes" id="UP000541426">
    <property type="component" value="Unassembled WGS sequence"/>
</dbReference>
<sequence length="49" mass="5418">MDDWMHSLKAVDERIAAGDLDHEAAEMVLRGALKVDLMALVKAKFFGMA</sequence>
<protein>
    <submittedName>
        <fullName evidence="1">Uncharacterized protein</fullName>
    </submittedName>
</protein>
<name>A0A7W6DNW9_9RHOB</name>
<comment type="caution">
    <text evidence="1">The sequence shown here is derived from an EMBL/GenBank/DDBJ whole genome shotgun (WGS) entry which is preliminary data.</text>
</comment>
<evidence type="ECO:0000313" key="2">
    <source>
        <dbReference type="Proteomes" id="UP000541426"/>
    </source>
</evidence>
<dbReference type="RefSeq" id="WP_344716192.1">
    <property type="nucleotide sequence ID" value="NZ_BAABBZ010000002.1"/>
</dbReference>
<evidence type="ECO:0000313" key="1">
    <source>
        <dbReference type="EMBL" id="MBB3986483.1"/>
    </source>
</evidence>